<gene>
    <name evidence="2" type="ORF">GCM10009123_18890</name>
</gene>
<dbReference type="SUPFAM" id="SSF51338">
    <property type="entry name" value="Composite domain of metallo-dependent hydrolases"/>
    <property type="match status" value="1"/>
</dbReference>
<dbReference type="PROSITE" id="PS51257">
    <property type="entry name" value="PROKAR_LIPOPROTEIN"/>
    <property type="match status" value="1"/>
</dbReference>
<feature type="domain" description="Amidohydrolase-related" evidence="1">
    <location>
        <begin position="357"/>
        <end position="432"/>
    </location>
</feature>
<sequence>MKVMQFSKSFLAAFVGAAFLVGCGEEEPATHPKDSESQAFISQYEVREYHPVLIKNATILTATGEKIENGSVLFSEGEIVAVGTDIEPPSDDDLEVIDAEGKWVTPGLIDVHSHLGVYPAPGVQSSADGNEMTAPVTANVWAEHSVWPQDPQFQLALAGGVTSLQILPGSANLVGGRGVTLKNVPGRSVMEMKFPEAPYGLKMACGENPKRVYGSKGQAPMTRMGNVAGYRKSWIAAKDYMEKWDEYESGLGNGKPPKRDLRLESLAGVLRGEILIQNHCYRADEMLVMMEIAKEFDFKVTTFHHGVEAYKIADKLAENDVCSALWSDWWGFKQEAYDMVESNVALVDKAGACAVVHSDSATVIQHLNKEAAKAMTSGNRLGMDIKPEHAIKWITINAAKAIGVEEKTGSLEEGKMADIVLWDGNPFSVYTKAEKVYVDGALMFDRNNEHFQPVSDFKLTTIDTESN</sequence>
<dbReference type="InterPro" id="IPR011059">
    <property type="entry name" value="Metal-dep_hydrolase_composite"/>
</dbReference>
<name>A0ABP3CP82_9GAMM</name>
<comment type="caution">
    <text evidence="2">The sequence shown here is derived from an EMBL/GenBank/DDBJ whole genome shotgun (WGS) entry which is preliminary data.</text>
</comment>
<dbReference type="CDD" id="cd01309">
    <property type="entry name" value="Met_dep_hydrolase_C"/>
    <property type="match status" value="1"/>
</dbReference>
<dbReference type="InterPro" id="IPR032466">
    <property type="entry name" value="Metal_Hydrolase"/>
</dbReference>
<proteinExistence type="predicted"/>
<dbReference type="PANTHER" id="PTHR43135:SF3">
    <property type="entry name" value="ALPHA-D-RIBOSE 1-METHYLPHOSPHONATE 5-TRIPHOSPHATE DIPHOSPHATASE"/>
    <property type="match status" value="1"/>
</dbReference>
<reference evidence="3" key="1">
    <citation type="journal article" date="2019" name="Int. J. Syst. Evol. Microbiol.">
        <title>The Global Catalogue of Microorganisms (GCM) 10K type strain sequencing project: providing services to taxonomists for standard genome sequencing and annotation.</title>
        <authorList>
            <consortium name="The Broad Institute Genomics Platform"/>
            <consortium name="The Broad Institute Genome Sequencing Center for Infectious Disease"/>
            <person name="Wu L."/>
            <person name="Ma J."/>
        </authorList>
    </citation>
    <scope>NUCLEOTIDE SEQUENCE [LARGE SCALE GENOMIC DNA]</scope>
    <source>
        <strain evidence="3">JCM 16211</strain>
    </source>
</reference>
<dbReference type="PANTHER" id="PTHR43135">
    <property type="entry name" value="ALPHA-D-RIBOSE 1-METHYLPHOSPHONATE 5-TRIPHOSPHATE DIPHOSPHATASE"/>
    <property type="match status" value="1"/>
</dbReference>
<dbReference type="Pfam" id="PF01979">
    <property type="entry name" value="Amidohydro_1"/>
    <property type="match status" value="1"/>
</dbReference>
<dbReference type="InterPro" id="IPR051781">
    <property type="entry name" value="Metallo-dep_Hydrolase"/>
</dbReference>
<dbReference type="Gene3D" id="2.30.40.10">
    <property type="entry name" value="Urease, subunit C, domain 1"/>
    <property type="match status" value="1"/>
</dbReference>
<dbReference type="InterPro" id="IPR006680">
    <property type="entry name" value="Amidohydro-rel"/>
</dbReference>
<evidence type="ECO:0000313" key="2">
    <source>
        <dbReference type="EMBL" id="GAA0211879.1"/>
    </source>
</evidence>
<accession>A0ABP3CP82</accession>
<keyword evidence="3" id="KW-1185">Reference proteome</keyword>
<dbReference type="RefSeq" id="WP_343989608.1">
    <property type="nucleotide sequence ID" value="NZ_BAAAFM010000008.1"/>
</dbReference>
<evidence type="ECO:0000259" key="1">
    <source>
        <dbReference type="Pfam" id="PF01979"/>
    </source>
</evidence>
<dbReference type="Gene3D" id="3.20.20.140">
    <property type="entry name" value="Metal-dependent hydrolases"/>
    <property type="match status" value="1"/>
</dbReference>
<dbReference type="Proteomes" id="UP001501221">
    <property type="component" value="Unassembled WGS sequence"/>
</dbReference>
<protein>
    <submittedName>
        <fullName evidence="2">Amidohydrolase</fullName>
    </submittedName>
</protein>
<evidence type="ECO:0000313" key="3">
    <source>
        <dbReference type="Proteomes" id="UP001501221"/>
    </source>
</evidence>
<dbReference type="EMBL" id="BAAAFM010000008">
    <property type="protein sequence ID" value="GAA0211879.1"/>
    <property type="molecule type" value="Genomic_DNA"/>
</dbReference>
<organism evidence="2 3">
    <name type="scientific">Kangiella japonica</name>
    <dbReference type="NCBI Taxonomy" id="647384"/>
    <lineage>
        <taxon>Bacteria</taxon>
        <taxon>Pseudomonadati</taxon>
        <taxon>Pseudomonadota</taxon>
        <taxon>Gammaproteobacteria</taxon>
        <taxon>Kangiellales</taxon>
        <taxon>Kangiellaceae</taxon>
        <taxon>Kangiella</taxon>
    </lineage>
</organism>
<dbReference type="SUPFAM" id="SSF51556">
    <property type="entry name" value="Metallo-dependent hydrolases"/>
    <property type="match status" value="1"/>
</dbReference>